<feature type="transmembrane region" description="Helical" evidence="1">
    <location>
        <begin position="79"/>
        <end position="101"/>
    </location>
</feature>
<accession>A0ABQ4VD24</accession>
<sequence>MQKVSLRPRHWRQARWLLGTEAVVLALIGIVALSGVFFGEPKGTGFSLGAVTFTPALSWTLIGVAGAAAVAVAQRRLALWFTAVTSVAALLLMFIGAVAGIHHEPGPLDFSAASTLLFTPIFCFNFAVGIWLVPDHIEGPGWLPRRSARGREVRAGSAGRQQ</sequence>
<dbReference type="EMBL" id="BPRH01003054">
    <property type="protein sequence ID" value="GJF20165.1"/>
    <property type="molecule type" value="Genomic_DNA"/>
</dbReference>
<keyword evidence="1" id="KW-0472">Membrane</keyword>
<evidence type="ECO:0000313" key="2">
    <source>
        <dbReference type="EMBL" id="GJF20165.1"/>
    </source>
</evidence>
<keyword evidence="1" id="KW-1133">Transmembrane helix</keyword>
<organism evidence="2 3">
    <name type="scientific">Mycolicibacterium cyprinidarum</name>
    <dbReference type="NCBI Taxonomy" id="2860311"/>
    <lineage>
        <taxon>Bacteria</taxon>
        <taxon>Bacillati</taxon>
        <taxon>Actinomycetota</taxon>
        <taxon>Actinomycetes</taxon>
        <taxon>Mycobacteriales</taxon>
        <taxon>Mycobacteriaceae</taxon>
        <taxon>Mycolicibacterium</taxon>
    </lineage>
</organism>
<gene>
    <name evidence="2" type="ORF">NGTWS1702_29200</name>
</gene>
<keyword evidence="3" id="KW-1185">Reference proteome</keyword>
<comment type="caution">
    <text evidence="2">The sequence shown here is derived from an EMBL/GenBank/DDBJ whole genome shotgun (WGS) entry which is preliminary data.</text>
</comment>
<protein>
    <submittedName>
        <fullName evidence="2">Uncharacterized protein</fullName>
    </submittedName>
</protein>
<name>A0ABQ4VD24_9MYCO</name>
<reference evidence="2 3" key="1">
    <citation type="submission" date="2021-08" db="EMBL/GenBank/DDBJ databases">
        <title>Draft genome sequence of Mycolicibacterium sp. NGTWS1702 strain.</title>
        <authorList>
            <person name="Matsumoto M."/>
            <person name="Tang B.C.C."/>
            <person name="Machida Y."/>
            <person name="Matoyama H."/>
            <person name="Kishihara T."/>
            <person name="Sato S."/>
            <person name="Kondo I."/>
            <person name="Sano M."/>
            <person name="Kato G."/>
        </authorList>
    </citation>
    <scope>NUCLEOTIDE SEQUENCE [LARGE SCALE GENOMIC DNA]</scope>
    <source>
        <strain evidence="2 3">NGTWSNA01</strain>
    </source>
</reference>
<dbReference type="Proteomes" id="UP001060504">
    <property type="component" value="Unassembled WGS sequence"/>
</dbReference>
<evidence type="ECO:0000313" key="3">
    <source>
        <dbReference type="Proteomes" id="UP001060504"/>
    </source>
</evidence>
<evidence type="ECO:0000256" key="1">
    <source>
        <dbReference type="SAM" id="Phobius"/>
    </source>
</evidence>
<feature type="transmembrane region" description="Helical" evidence="1">
    <location>
        <begin position="16"/>
        <end position="38"/>
    </location>
</feature>
<feature type="transmembrane region" description="Helical" evidence="1">
    <location>
        <begin position="50"/>
        <end position="72"/>
    </location>
</feature>
<keyword evidence="1" id="KW-0812">Transmembrane</keyword>
<proteinExistence type="predicted"/>
<feature type="transmembrane region" description="Helical" evidence="1">
    <location>
        <begin position="113"/>
        <end position="133"/>
    </location>
</feature>